<dbReference type="OrthoDB" id="3793262at2759"/>
<protein>
    <recommendedName>
        <fullName evidence="5">Cora-domain-containing protein</fullName>
    </recommendedName>
</protein>
<feature type="transmembrane region" description="Helical" evidence="2">
    <location>
        <begin position="260"/>
        <end position="282"/>
    </location>
</feature>
<feature type="compositionally biased region" description="Acidic residues" evidence="1">
    <location>
        <begin position="87"/>
        <end position="100"/>
    </location>
</feature>
<feature type="region of interest" description="Disordered" evidence="1">
    <location>
        <begin position="83"/>
        <end position="110"/>
    </location>
</feature>
<dbReference type="Gene3D" id="1.20.58.340">
    <property type="entry name" value="Magnesium transport protein CorA, transmembrane region"/>
    <property type="match status" value="1"/>
</dbReference>
<dbReference type="Proteomes" id="UP000799324">
    <property type="component" value="Unassembled WGS sequence"/>
</dbReference>
<feature type="transmembrane region" description="Helical" evidence="2">
    <location>
        <begin position="288"/>
        <end position="312"/>
    </location>
</feature>
<evidence type="ECO:0008006" key="5">
    <source>
        <dbReference type="Google" id="ProtNLM"/>
    </source>
</evidence>
<proteinExistence type="predicted"/>
<accession>A0A6A6THS2</accession>
<keyword evidence="2" id="KW-1133">Transmembrane helix</keyword>
<evidence type="ECO:0000313" key="4">
    <source>
        <dbReference type="Proteomes" id="UP000799324"/>
    </source>
</evidence>
<evidence type="ECO:0000313" key="3">
    <source>
        <dbReference type="EMBL" id="KAF2658986.1"/>
    </source>
</evidence>
<dbReference type="AlphaFoldDB" id="A0A6A6THS2"/>
<keyword evidence="2" id="KW-0812">Transmembrane</keyword>
<reference evidence="3" key="1">
    <citation type="journal article" date="2020" name="Stud. Mycol.">
        <title>101 Dothideomycetes genomes: a test case for predicting lifestyles and emergence of pathogens.</title>
        <authorList>
            <person name="Haridas S."/>
            <person name="Albert R."/>
            <person name="Binder M."/>
            <person name="Bloem J."/>
            <person name="Labutti K."/>
            <person name="Salamov A."/>
            <person name="Andreopoulos B."/>
            <person name="Baker S."/>
            <person name="Barry K."/>
            <person name="Bills G."/>
            <person name="Bluhm B."/>
            <person name="Cannon C."/>
            <person name="Castanera R."/>
            <person name="Culley D."/>
            <person name="Daum C."/>
            <person name="Ezra D."/>
            <person name="Gonzalez J."/>
            <person name="Henrissat B."/>
            <person name="Kuo A."/>
            <person name="Liang C."/>
            <person name="Lipzen A."/>
            <person name="Lutzoni F."/>
            <person name="Magnuson J."/>
            <person name="Mondo S."/>
            <person name="Nolan M."/>
            <person name="Ohm R."/>
            <person name="Pangilinan J."/>
            <person name="Park H.-J."/>
            <person name="Ramirez L."/>
            <person name="Alfaro M."/>
            <person name="Sun H."/>
            <person name="Tritt A."/>
            <person name="Yoshinaga Y."/>
            <person name="Zwiers L.-H."/>
            <person name="Turgeon B."/>
            <person name="Goodwin S."/>
            <person name="Spatafora J."/>
            <person name="Crous P."/>
            <person name="Grigoriev I."/>
        </authorList>
    </citation>
    <scope>NUCLEOTIDE SEQUENCE</scope>
    <source>
        <strain evidence="3">CBS 122681</strain>
    </source>
</reference>
<evidence type="ECO:0000256" key="1">
    <source>
        <dbReference type="SAM" id="MobiDB-lite"/>
    </source>
</evidence>
<feature type="compositionally biased region" description="Basic and acidic residues" evidence="1">
    <location>
        <begin position="101"/>
        <end position="110"/>
    </location>
</feature>
<organism evidence="3 4">
    <name type="scientific">Lophiostoma macrostomum CBS 122681</name>
    <dbReference type="NCBI Taxonomy" id="1314788"/>
    <lineage>
        <taxon>Eukaryota</taxon>
        <taxon>Fungi</taxon>
        <taxon>Dikarya</taxon>
        <taxon>Ascomycota</taxon>
        <taxon>Pezizomycotina</taxon>
        <taxon>Dothideomycetes</taxon>
        <taxon>Pleosporomycetidae</taxon>
        <taxon>Pleosporales</taxon>
        <taxon>Lophiostomataceae</taxon>
        <taxon>Lophiostoma</taxon>
    </lineage>
</organism>
<sequence length="340" mass="37931">MIALSLRIRLHDLSSIILISCKDALVLHDLSARCARQLALLTAHPLHILNFVLERRSTDFGRWVDGLWGHVGRLESRTGMTPWYSEYQDEDGDGDEEEAEGEGREKVGGGLRDRDFTDLLQRLHAVGVELRLAQTIMTFAAGLGAQFTNLLDVCEELRVQNGRVAHEDRDTGAAAADMNMRMGRGVKAEIVGRIKWNECVLRESKTKIAELLDRTNAQINVTYSLIAQKSSEQNLRIAQGSRDIAKLTAEDSRTMKTITVLTLTFLPGTMLASLWDAGIFTLEADQSWRVYLGTTIALTAFVFGVWYIYIWIATRKLPLLPDADTEKGKSGYGSKISAFK</sequence>
<name>A0A6A6THS2_9PLEO</name>
<evidence type="ECO:0000256" key="2">
    <source>
        <dbReference type="SAM" id="Phobius"/>
    </source>
</evidence>
<dbReference type="EMBL" id="MU004310">
    <property type="protein sequence ID" value="KAF2658986.1"/>
    <property type="molecule type" value="Genomic_DNA"/>
</dbReference>
<keyword evidence="4" id="KW-1185">Reference proteome</keyword>
<gene>
    <name evidence="3" type="ORF">K491DRAFT_775877</name>
</gene>
<keyword evidence="2" id="KW-0472">Membrane</keyword>